<dbReference type="EMBL" id="JADAQT010000108">
    <property type="protein sequence ID" value="MBE1878495.1"/>
    <property type="molecule type" value="Genomic_DNA"/>
</dbReference>
<proteinExistence type="predicted"/>
<dbReference type="Proteomes" id="UP000625527">
    <property type="component" value="Unassembled WGS sequence"/>
</dbReference>
<dbReference type="InterPro" id="IPR023393">
    <property type="entry name" value="START-like_dom_sf"/>
</dbReference>
<dbReference type="Gene3D" id="3.30.530.20">
    <property type="match status" value="1"/>
</dbReference>
<organism evidence="1 2">
    <name type="scientific">Myceligenerans pegani</name>
    <dbReference type="NCBI Taxonomy" id="2776917"/>
    <lineage>
        <taxon>Bacteria</taxon>
        <taxon>Bacillati</taxon>
        <taxon>Actinomycetota</taxon>
        <taxon>Actinomycetes</taxon>
        <taxon>Micrococcales</taxon>
        <taxon>Promicromonosporaceae</taxon>
        <taxon>Myceligenerans</taxon>
    </lineage>
</organism>
<evidence type="ECO:0000313" key="2">
    <source>
        <dbReference type="Proteomes" id="UP000625527"/>
    </source>
</evidence>
<gene>
    <name evidence="1" type="ORF">IHE71_22620</name>
</gene>
<keyword evidence="2" id="KW-1185">Reference proteome</keyword>
<dbReference type="InterPro" id="IPR019587">
    <property type="entry name" value="Polyketide_cyclase/dehydratase"/>
</dbReference>
<sequence>MNDTVAPLITRSDTTVPVTVFARTTATPRKAFDVIAPIDLTTVFHPVFPFPGVTEVWNQTQSWDHAGPSRNPTFGDGSQATERLTEYVAGHGFAYELTEFTNVLGSLAAGVRGEWSFFPDGDGTSIRWTYEFKPLRGRRLILAGPFRPLWRRYMQRALDRMVDVVEAA</sequence>
<evidence type="ECO:0000313" key="1">
    <source>
        <dbReference type="EMBL" id="MBE1878495.1"/>
    </source>
</evidence>
<comment type="caution">
    <text evidence="1">The sequence shown here is derived from an EMBL/GenBank/DDBJ whole genome shotgun (WGS) entry which is preliminary data.</text>
</comment>
<dbReference type="RefSeq" id="WP_192865015.1">
    <property type="nucleotide sequence ID" value="NZ_JADAQT010000108.1"/>
</dbReference>
<protein>
    <submittedName>
        <fullName evidence="1">SRPBCC family protein</fullName>
    </submittedName>
</protein>
<dbReference type="Pfam" id="PF10604">
    <property type="entry name" value="Polyketide_cyc2"/>
    <property type="match status" value="1"/>
</dbReference>
<accession>A0ABR9N499</accession>
<reference evidence="1 2" key="1">
    <citation type="submission" date="2020-10" db="EMBL/GenBank/DDBJ databases">
        <title>Myceligenerans pegani sp. nov., an endophytic actinomycete isolated from Peganum harmala L. in Xinjiang, China.</title>
        <authorList>
            <person name="Xin L."/>
        </authorList>
    </citation>
    <scope>NUCLEOTIDE SEQUENCE [LARGE SCALE GENOMIC DNA]</scope>
    <source>
        <strain evidence="1 2">TRM65318</strain>
    </source>
</reference>
<name>A0ABR9N499_9MICO</name>
<dbReference type="SUPFAM" id="SSF55961">
    <property type="entry name" value="Bet v1-like"/>
    <property type="match status" value="1"/>
</dbReference>